<keyword evidence="6" id="KW-0328">Glycosyltransferase</keyword>
<dbReference type="GO" id="GO:0051191">
    <property type="term" value="P:prosthetic group biosynthetic process"/>
    <property type="evidence" value="ECO:0007669"/>
    <property type="project" value="TreeGrafter"/>
</dbReference>
<name>A0A6G9I9K4_9GAMM</name>
<dbReference type="AlphaFoldDB" id="A0A6G9I9K4"/>
<gene>
    <name evidence="5 6" type="primary">citG</name>
    <name evidence="6" type="ORF">IPMB12_01800</name>
</gene>
<dbReference type="PANTHER" id="PTHR30201">
    <property type="entry name" value="TRIPHOSPHORIBOSYL-DEPHOSPHO-COA SYNTHASE"/>
    <property type="match status" value="1"/>
</dbReference>
<evidence type="ECO:0000256" key="2">
    <source>
        <dbReference type="ARBA" id="ARBA00022679"/>
    </source>
</evidence>
<evidence type="ECO:0000256" key="1">
    <source>
        <dbReference type="ARBA" id="ARBA00001210"/>
    </source>
</evidence>
<dbReference type="Pfam" id="PF01874">
    <property type="entry name" value="CitG"/>
    <property type="match status" value="1"/>
</dbReference>
<dbReference type="EMBL" id="CP050253">
    <property type="protein sequence ID" value="QIQ20527.1"/>
    <property type="molecule type" value="Genomic_DNA"/>
</dbReference>
<sequence>MTNKQSLELSPSVVLTSSPAQLTGQALQREVDLTPKPGLVDRNNSGAHKDMDYGLFLSSINAIIPFFDQFYYTGKQYADIPVTDFLAKIRPVGIACEQAMFNATKGVNTHKGAIFAFGLFCSVIGRLDQQQKKVNVTSICDEVASVCTGLVEKELNQTVKVNTVGERLFKQFGFTGARGEAASGYATIREIALPTYIKAKAKGYDEEMVLSETLLHLFAYNNDTNVVSRGGLAGLQFLQQSARGLIQQGGMLNSDNHKQWQELDVAMIERNLSPGGSADLLAVTWFLSHYKDSSDSAYS</sequence>
<evidence type="ECO:0000256" key="5">
    <source>
        <dbReference type="HAMAP-Rule" id="MF_00397"/>
    </source>
</evidence>
<keyword evidence="7" id="KW-1185">Reference proteome</keyword>
<dbReference type="NCBIfam" id="TIGR03125">
    <property type="entry name" value="citrate_citG"/>
    <property type="match status" value="1"/>
</dbReference>
<dbReference type="InterPro" id="IPR002736">
    <property type="entry name" value="CitG"/>
</dbReference>
<dbReference type="GO" id="GO:0005524">
    <property type="term" value="F:ATP binding"/>
    <property type="evidence" value="ECO:0007669"/>
    <property type="project" value="UniProtKB-KW"/>
</dbReference>
<dbReference type="GO" id="GO:0016757">
    <property type="term" value="F:glycosyltransferase activity"/>
    <property type="evidence" value="ECO:0007669"/>
    <property type="project" value="UniProtKB-KW"/>
</dbReference>
<keyword evidence="2 5" id="KW-0808">Transferase</keyword>
<evidence type="ECO:0000313" key="7">
    <source>
        <dbReference type="Proteomes" id="UP000501168"/>
    </source>
</evidence>
<organism evidence="6 7">
    <name type="scientific">Zophobihabitans entericus</name>
    <dbReference type="NCBI Taxonomy" id="1635327"/>
    <lineage>
        <taxon>Bacteria</taxon>
        <taxon>Pseudomonadati</taxon>
        <taxon>Pseudomonadota</taxon>
        <taxon>Gammaproteobacteria</taxon>
        <taxon>Orbales</taxon>
        <taxon>Orbaceae</taxon>
        <taxon>Zophobihabitans</taxon>
    </lineage>
</organism>
<comment type="catalytic activity">
    <reaction evidence="1 5">
        <text>3'-dephospho-CoA + ATP = 2'-(5''-triphospho-alpha-D-ribosyl)-3'-dephospho-CoA + adenine</text>
        <dbReference type="Rhea" id="RHEA:15117"/>
        <dbReference type="ChEBI" id="CHEBI:16708"/>
        <dbReference type="ChEBI" id="CHEBI:30616"/>
        <dbReference type="ChEBI" id="CHEBI:57328"/>
        <dbReference type="ChEBI" id="CHEBI:61378"/>
        <dbReference type="EC" id="2.4.2.52"/>
    </reaction>
</comment>
<keyword evidence="3 5" id="KW-0547">Nucleotide-binding</keyword>
<dbReference type="PANTHER" id="PTHR30201:SF2">
    <property type="entry name" value="2-(5''-TRIPHOSPHORIBOSYL)-3'-DEPHOSPHOCOENZYME-A SYNTHASE"/>
    <property type="match status" value="1"/>
</dbReference>
<reference evidence="6 7" key="1">
    <citation type="submission" date="2020-03" db="EMBL/GenBank/DDBJ databases">
        <title>Complete genome sequence of Orbus sp. IPMB12 (BCRC 80908).</title>
        <authorList>
            <person name="Lo W.-S."/>
            <person name="Chang T.-H."/>
            <person name="Kuo C.-H."/>
        </authorList>
    </citation>
    <scope>NUCLEOTIDE SEQUENCE [LARGE SCALE GENOMIC DNA]</scope>
    <source>
        <strain evidence="6 7">IPMB12</strain>
    </source>
</reference>
<dbReference type="GO" id="GO:0046917">
    <property type="term" value="F:triphosphoribosyl-dephospho-CoA synthase activity"/>
    <property type="evidence" value="ECO:0007669"/>
    <property type="project" value="UniProtKB-UniRule"/>
</dbReference>
<dbReference type="FunCoup" id="A0A6G9I9K4">
    <property type="interactions" value="79"/>
</dbReference>
<dbReference type="HAMAP" id="MF_00397">
    <property type="entry name" value="CitG"/>
    <property type="match status" value="1"/>
</dbReference>
<dbReference type="RefSeq" id="WP_166914376.1">
    <property type="nucleotide sequence ID" value="NZ_CP050253.1"/>
</dbReference>
<protein>
    <recommendedName>
        <fullName evidence="5">Probable 2-(5''-triphosphoribosyl)-3'-dephosphocoenzyme-A synthase</fullName>
        <shortName evidence="5">2-(5''-triphosphoribosyl)-3'-dephospho-CoA synthase</shortName>
        <ecNumber evidence="5">2.4.2.52</ecNumber>
    </recommendedName>
</protein>
<dbReference type="EC" id="2.4.2.52" evidence="5"/>
<dbReference type="InterPro" id="IPR017551">
    <property type="entry name" value="TriPribosyl-deP-CoA_syn_CitG"/>
</dbReference>
<keyword evidence="4 5" id="KW-0067">ATP-binding</keyword>
<comment type="similarity">
    <text evidence="5">Belongs to the CitG/MdcB family.</text>
</comment>
<evidence type="ECO:0000256" key="3">
    <source>
        <dbReference type="ARBA" id="ARBA00022741"/>
    </source>
</evidence>
<proteinExistence type="inferred from homology"/>
<dbReference type="InParanoid" id="A0A6G9I9K4"/>
<evidence type="ECO:0000313" key="6">
    <source>
        <dbReference type="EMBL" id="QIQ20527.1"/>
    </source>
</evidence>
<dbReference type="Gene3D" id="1.10.4200.10">
    <property type="entry name" value="Triphosphoribosyl-dephospho-CoA protein"/>
    <property type="match status" value="2"/>
</dbReference>
<dbReference type="KEGG" id="orb:IPMB12_01800"/>
<evidence type="ECO:0000256" key="4">
    <source>
        <dbReference type="ARBA" id="ARBA00022840"/>
    </source>
</evidence>
<dbReference type="Proteomes" id="UP000501168">
    <property type="component" value="Chromosome"/>
</dbReference>
<accession>A0A6G9I9K4</accession>